<protein>
    <submittedName>
        <fullName evidence="1">Uncharacterized protein</fullName>
    </submittedName>
</protein>
<name>A0A1W6CYV0_9RHOB</name>
<reference evidence="1 2" key="1">
    <citation type="submission" date="2017-03" db="EMBL/GenBank/DDBJ databases">
        <title>Genome sequence of Paracoccus contaminans isolated from a water microcosm.</title>
        <authorList>
            <person name="Aurass P."/>
            <person name="Karste S."/>
            <person name="Trost E."/>
            <person name="Glaeser S.P."/>
            <person name="Kaempfer P."/>
            <person name="Flieger A."/>
        </authorList>
    </citation>
    <scope>NUCLEOTIDE SEQUENCE [LARGE SCALE GENOMIC DNA]</scope>
    <source>
        <strain evidence="2">RKI 16-01929T\LMG 29738T\CCM 8701T\CIP 111112T</strain>
    </source>
</reference>
<dbReference type="STRING" id="1945662.B0A89_10270"/>
<dbReference type="AlphaFoldDB" id="A0A1W6CYV0"/>
<accession>A0A1W6CYV0</accession>
<evidence type="ECO:0000313" key="1">
    <source>
        <dbReference type="EMBL" id="ARJ69959.1"/>
    </source>
</evidence>
<dbReference type="Proteomes" id="UP000193017">
    <property type="component" value="Chromosome"/>
</dbReference>
<sequence>MGRRFSWGAGPRGMRAAGFFQASRRTRRCTRPGQGQAPQQAGNIACHSAPHAALRDAAQAGRRDLVPHLRPGAAGSHCLPRGRVGPAAIGLAPLLSQAAG</sequence>
<proteinExistence type="predicted"/>
<dbReference type="KEGG" id="pcon:B0A89_10270"/>
<organism evidence="1 2">
    <name type="scientific">Paracoccus contaminans</name>
    <dbReference type="NCBI Taxonomy" id="1945662"/>
    <lineage>
        <taxon>Bacteria</taxon>
        <taxon>Pseudomonadati</taxon>
        <taxon>Pseudomonadota</taxon>
        <taxon>Alphaproteobacteria</taxon>
        <taxon>Rhodobacterales</taxon>
        <taxon>Paracoccaceae</taxon>
        <taxon>Paracoccus</taxon>
    </lineage>
</organism>
<keyword evidence="2" id="KW-1185">Reference proteome</keyword>
<dbReference type="EMBL" id="CP020612">
    <property type="protein sequence ID" value="ARJ69959.1"/>
    <property type="molecule type" value="Genomic_DNA"/>
</dbReference>
<evidence type="ECO:0000313" key="2">
    <source>
        <dbReference type="Proteomes" id="UP000193017"/>
    </source>
</evidence>
<gene>
    <name evidence="1" type="ORF">B0A89_10270</name>
</gene>